<proteinExistence type="predicted"/>
<feature type="signal peptide" evidence="1">
    <location>
        <begin position="1"/>
        <end position="23"/>
    </location>
</feature>
<keyword evidence="1" id="KW-0732">Signal</keyword>
<protein>
    <recommendedName>
        <fullName evidence="4">DUF1579 domain-containing protein</fullName>
    </recommendedName>
</protein>
<evidence type="ECO:0000256" key="1">
    <source>
        <dbReference type="SAM" id="SignalP"/>
    </source>
</evidence>
<evidence type="ECO:0000313" key="3">
    <source>
        <dbReference type="Proteomes" id="UP000564378"/>
    </source>
</evidence>
<comment type="caution">
    <text evidence="2">The sequence shown here is derived from an EMBL/GenBank/DDBJ whole genome shotgun (WGS) entry which is preliminary data.</text>
</comment>
<feature type="chain" id="PRO_5032942255" description="DUF1579 domain-containing protein" evidence="1">
    <location>
        <begin position="24"/>
        <end position="180"/>
    </location>
</feature>
<accession>A0A842I052</accession>
<dbReference type="EMBL" id="JACJVJ010000002">
    <property type="protein sequence ID" value="MBC2778207.1"/>
    <property type="molecule type" value="Genomic_DNA"/>
</dbReference>
<organism evidence="2 3">
    <name type="scientific">Parasphingopyxis marina</name>
    <dbReference type="NCBI Taxonomy" id="2761622"/>
    <lineage>
        <taxon>Bacteria</taxon>
        <taxon>Pseudomonadati</taxon>
        <taxon>Pseudomonadota</taxon>
        <taxon>Alphaproteobacteria</taxon>
        <taxon>Sphingomonadales</taxon>
        <taxon>Sphingomonadaceae</taxon>
        <taxon>Parasphingopyxis</taxon>
    </lineage>
</organism>
<dbReference type="RefSeq" id="WP_185801480.1">
    <property type="nucleotide sequence ID" value="NZ_JACJVJ010000002.1"/>
</dbReference>
<evidence type="ECO:0000313" key="2">
    <source>
        <dbReference type="EMBL" id="MBC2778207.1"/>
    </source>
</evidence>
<sequence length="180" mass="19821">MIRHSTPCIFALAAMLSLFPAAAQEAEQPPAPPAQPGCEGLAYRAFDFWIGDWEVRTPDGQLAGTNSIQPINGGCALLERYSQGGNPAGQSYNFYDPVREIWTQLWLSPGVIIRIEGPIAEPGTLTLAGTITYTNQPAPRAFTGRWTLQEDGTVLQEFWEQDPGSGEWTNWFTGIYIRSD</sequence>
<evidence type="ECO:0008006" key="4">
    <source>
        <dbReference type="Google" id="ProtNLM"/>
    </source>
</evidence>
<name>A0A842I052_9SPHN</name>
<reference evidence="2 3" key="1">
    <citation type="submission" date="2020-08" db="EMBL/GenBank/DDBJ databases">
        <title>Draft genome sequence of Parasphingopyxis sp. GrpM-11.</title>
        <authorList>
            <person name="Oh J."/>
            <person name="Roh D.-H."/>
        </authorList>
    </citation>
    <scope>NUCLEOTIDE SEQUENCE [LARGE SCALE GENOMIC DNA]</scope>
    <source>
        <strain evidence="2 3">GrpM-11</strain>
    </source>
</reference>
<dbReference type="Proteomes" id="UP000564378">
    <property type="component" value="Unassembled WGS sequence"/>
</dbReference>
<gene>
    <name evidence="2" type="ORF">H6P80_11325</name>
</gene>
<keyword evidence="3" id="KW-1185">Reference proteome</keyword>
<dbReference type="AlphaFoldDB" id="A0A842I052"/>